<sequence>MSENVPNTSGHSGGQSEQPKFVPAAPPVAPAGNAYSGYVPTKLPAGMAIASLVMGIVSILGALPLSFITIVVALVGLILGIIALRKVRKGTGGGKGMAIGGVVTSAIGFILSAVVLVLLIIGTMMMQECKNTGVQNSDGSVTCSINGQQMTVNTDGTTSVR</sequence>
<feature type="transmembrane region" description="Helical" evidence="2">
    <location>
        <begin position="43"/>
        <end position="61"/>
    </location>
</feature>
<name>A0A2A8D7S4_9MICC</name>
<evidence type="ECO:0000259" key="3">
    <source>
        <dbReference type="Pfam" id="PF13828"/>
    </source>
</evidence>
<dbReference type="InterPro" id="IPR025241">
    <property type="entry name" value="DUF4190"/>
</dbReference>
<dbReference type="RefSeq" id="WP_048779079.1">
    <property type="nucleotide sequence ID" value="NZ_JUWU01000034.1"/>
</dbReference>
<evidence type="ECO:0000256" key="1">
    <source>
        <dbReference type="SAM" id="MobiDB-lite"/>
    </source>
</evidence>
<proteinExistence type="predicted"/>
<keyword evidence="2" id="KW-0812">Transmembrane</keyword>
<feature type="domain" description="DUF4190" evidence="3">
    <location>
        <begin position="47"/>
        <end position="114"/>
    </location>
</feature>
<feature type="region of interest" description="Disordered" evidence="1">
    <location>
        <begin position="1"/>
        <end position="22"/>
    </location>
</feature>
<feature type="compositionally biased region" description="Polar residues" evidence="1">
    <location>
        <begin position="1"/>
        <end position="18"/>
    </location>
</feature>
<keyword evidence="5" id="KW-1185">Reference proteome</keyword>
<comment type="caution">
    <text evidence="4">The sequence shown here is derived from an EMBL/GenBank/DDBJ whole genome shotgun (WGS) entry which is preliminary data.</text>
</comment>
<dbReference type="EMBL" id="PDEV01000001">
    <property type="protein sequence ID" value="PEN17042.1"/>
    <property type="molecule type" value="Genomic_DNA"/>
</dbReference>
<evidence type="ECO:0000313" key="4">
    <source>
        <dbReference type="EMBL" id="PEN17042.1"/>
    </source>
</evidence>
<keyword evidence="2" id="KW-1133">Transmembrane helix</keyword>
<dbReference type="Pfam" id="PF13828">
    <property type="entry name" value="DUF4190"/>
    <property type="match status" value="1"/>
</dbReference>
<reference evidence="4" key="1">
    <citation type="submission" date="2017-10" db="EMBL/GenBank/DDBJ databases">
        <title>Kefir isolates.</title>
        <authorList>
            <person name="Kim Y."/>
            <person name="Blasche S."/>
        </authorList>
    </citation>
    <scope>NUCLEOTIDE SEQUENCE [LARGE SCALE GENOMIC DNA]</scope>
    <source>
        <strain evidence="4">OG2-2</strain>
    </source>
</reference>
<evidence type="ECO:0000313" key="5">
    <source>
        <dbReference type="Proteomes" id="UP000219947"/>
    </source>
</evidence>
<feature type="transmembrane region" description="Helical" evidence="2">
    <location>
        <begin position="67"/>
        <end position="84"/>
    </location>
</feature>
<dbReference type="Proteomes" id="UP000219947">
    <property type="component" value="Unassembled WGS sequence"/>
</dbReference>
<feature type="transmembrane region" description="Helical" evidence="2">
    <location>
        <begin position="96"/>
        <end position="121"/>
    </location>
</feature>
<keyword evidence="2" id="KW-0472">Membrane</keyword>
<dbReference type="AlphaFoldDB" id="A0A2A8D7S4"/>
<evidence type="ECO:0000256" key="2">
    <source>
        <dbReference type="SAM" id="Phobius"/>
    </source>
</evidence>
<gene>
    <name evidence="4" type="ORF">CRM92_03200</name>
</gene>
<organism evidence="4 5">
    <name type="scientific">Rothia dentocariosa</name>
    <dbReference type="NCBI Taxonomy" id="2047"/>
    <lineage>
        <taxon>Bacteria</taxon>
        <taxon>Bacillati</taxon>
        <taxon>Actinomycetota</taxon>
        <taxon>Actinomycetes</taxon>
        <taxon>Micrococcales</taxon>
        <taxon>Micrococcaceae</taxon>
        <taxon>Rothia</taxon>
    </lineage>
</organism>
<accession>A0A2A8D7S4</accession>
<protein>
    <submittedName>
        <fullName evidence="4">DUF4190 domain-containing protein</fullName>
    </submittedName>
</protein>